<feature type="transmembrane region" description="Helical" evidence="6">
    <location>
        <begin position="70"/>
        <end position="90"/>
    </location>
</feature>
<proteinExistence type="predicted"/>
<feature type="transmembrane region" description="Helical" evidence="6">
    <location>
        <begin position="188"/>
        <end position="209"/>
    </location>
</feature>
<evidence type="ECO:0000256" key="3">
    <source>
        <dbReference type="ARBA" id="ARBA00022989"/>
    </source>
</evidence>
<dbReference type="GO" id="GO:0140359">
    <property type="term" value="F:ABC-type transporter activity"/>
    <property type="evidence" value="ECO:0007669"/>
    <property type="project" value="InterPro"/>
</dbReference>
<dbReference type="Pfam" id="PF08370">
    <property type="entry name" value="PDR_assoc"/>
    <property type="match status" value="1"/>
</dbReference>
<dbReference type="OrthoDB" id="66620at2759"/>
<keyword evidence="10" id="KW-1185">Reference proteome</keyword>
<evidence type="ECO:0000256" key="1">
    <source>
        <dbReference type="ARBA" id="ARBA00004141"/>
    </source>
</evidence>
<feature type="compositionally biased region" description="Polar residues" evidence="5">
    <location>
        <begin position="338"/>
        <end position="349"/>
    </location>
</feature>
<organism evidence="9 10">
    <name type="scientific">Actinidia rufa</name>
    <dbReference type="NCBI Taxonomy" id="165716"/>
    <lineage>
        <taxon>Eukaryota</taxon>
        <taxon>Viridiplantae</taxon>
        <taxon>Streptophyta</taxon>
        <taxon>Embryophyta</taxon>
        <taxon>Tracheophyta</taxon>
        <taxon>Spermatophyta</taxon>
        <taxon>Magnoliopsida</taxon>
        <taxon>eudicotyledons</taxon>
        <taxon>Gunneridae</taxon>
        <taxon>Pentapetalae</taxon>
        <taxon>asterids</taxon>
        <taxon>Ericales</taxon>
        <taxon>Actinidiaceae</taxon>
        <taxon>Actinidia</taxon>
    </lineage>
</organism>
<feature type="transmembrane region" description="Helical" evidence="6">
    <location>
        <begin position="121"/>
        <end position="143"/>
    </location>
</feature>
<feature type="transmembrane region" description="Helical" evidence="6">
    <location>
        <begin position="164"/>
        <end position="182"/>
    </location>
</feature>
<comment type="caution">
    <text evidence="9">The sequence shown here is derived from an EMBL/GenBank/DDBJ whole genome shotgun (WGS) entry which is preliminary data.</text>
</comment>
<evidence type="ECO:0000256" key="2">
    <source>
        <dbReference type="ARBA" id="ARBA00022692"/>
    </source>
</evidence>
<keyword evidence="3 6" id="KW-1133">Transmembrane helix</keyword>
<evidence type="ECO:0000256" key="5">
    <source>
        <dbReference type="SAM" id="MobiDB-lite"/>
    </source>
</evidence>
<sequence>MQEFFRRIFPGRTLQWKELTLIIDYTLRILGLELRQDTIVGDEMQWGISEGQKKRVTTGRKCTRGTRGTGEVYVGALLLTMIINTFSGFAELSLTIQRLPVFYKQRDLLFHPPWAFTLPTFLLRIPISVLESIIWMVLTYYTIGFAPEASRQLCSFHFRFFKQLLVVFLIQQTATGIFRLIAGVCRTMIIANTGGALTLLLVFLLGGFILPKDQIPKWWQWGYWVSPMTYCFNALAVNEMFAPRWMNKLASDNVTPLGVVVLKNFQVFPDRNWFWIGTAALFGFAVLLNILFTLALMYLNPLGKPQAIISKEAAREIEADLQETKEAPRLRTNRSKIDSLSQSLSATDKNNTREMTIRKMSSRSKKGLARNEDSSLEVPHGVVPKRGMVLPFSPLAMSFDSVNYFVDMPAAIPGVPKIKEKYLEVITVASEVRLGIDFAECYKSSNLYQRNKALVKELSTPPPGAKDLYFTTQYCQSTWGQFKSCLWKQWWTYWRTPDYNLVRFFFTLAAALMVGTIFWQIGTKRYFGVFGKTSQ</sequence>
<evidence type="ECO:0000259" key="8">
    <source>
        <dbReference type="Pfam" id="PF08370"/>
    </source>
</evidence>
<feature type="region of interest" description="Disordered" evidence="5">
    <location>
        <begin position="324"/>
        <end position="373"/>
    </location>
</feature>
<evidence type="ECO:0000256" key="6">
    <source>
        <dbReference type="SAM" id="Phobius"/>
    </source>
</evidence>
<feature type="domain" description="ABC-2 type transporter transmembrane" evidence="7">
    <location>
        <begin position="481"/>
        <end position="523"/>
    </location>
</feature>
<dbReference type="AlphaFoldDB" id="A0A7J0FEP5"/>
<dbReference type="Proteomes" id="UP000585474">
    <property type="component" value="Unassembled WGS sequence"/>
</dbReference>
<feature type="transmembrane region" description="Helical" evidence="6">
    <location>
        <begin position="273"/>
        <end position="299"/>
    </location>
</feature>
<dbReference type="PANTHER" id="PTHR48040">
    <property type="entry name" value="PLEIOTROPIC DRUG RESISTANCE PROTEIN 1-LIKE ISOFORM X1"/>
    <property type="match status" value="1"/>
</dbReference>
<comment type="subcellular location">
    <subcellularLocation>
        <location evidence="1">Membrane</location>
        <topology evidence="1">Multi-pass membrane protein</topology>
    </subcellularLocation>
</comment>
<feature type="transmembrane region" description="Helical" evidence="6">
    <location>
        <begin position="501"/>
        <end position="521"/>
    </location>
</feature>
<dbReference type="EMBL" id="BJWL01000011">
    <property type="protein sequence ID" value="GFY97083.1"/>
    <property type="molecule type" value="Genomic_DNA"/>
</dbReference>
<dbReference type="InterPro" id="IPR013581">
    <property type="entry name" value="PDR_assoc"/>
</dbReference>
<feature type="domain" description="ABC-2 type transporter transmembrane" evidence="7">
    <location>
        <begin position="73"/>
        <end position="239"/>
    </location>
</feature>
<dbReference type="PANTHER" id="PTHR48040:SF53">
    <property type="entry name" value="ABC TRANSPORTER G FAMILY MEMBER 35-LIKE"/>
    <property type="match status" value="1"/>
</dbReference>
<evidence type="ECO:0000256" key="4">
    <source>
        <dbReference type="ARBA" id="ARBA00023136"/>
    </source>
</evidence>
<reference evidence="9 10" key="1">
    <citation type="submission" date="2019-07" db="EMBL/GenBank/DDBJ databases">
        <title>De Novo Assembly of kiwifruit Actinidia rufa.</title>
        <authorList>
            <person name="Sugita-Konishi S."/>
            <person name="Sato K."/>
            <person name="Mori E."/>
            <person name="Abe Y."/>
            <person name="Kisaki G."/>
            <person name="Hamano K."/>
            <person name="Suezawa K."/>
            <person name="Otani M."/>
            <person name="Fukuda T."/>
            <person name="Manabe T."/>
            <person name="Gomi K."/>
            <person name="Tabuchi M."/>
            <person name="Akimitsu K."/>
            <person name="Kataoka I."/>
        </authorList>
    </citation>
    <scope>NUCLEOTIDE SEQUENCE [LARGE SCALE GENOMIC DNA]</scope>
    <source>
        <strain evidence="10">cv. Fuchu</strain>
    </source>
</reference>
<evidence type="ECO:0000313" key="9">
    <source>
        <dbReference type="EMBL" id="GFY97083.1"/>
    </source>
</evidence>
<feature type="transmembrane region" description="Helical" evidence="6">
    <location>
        <begin position="221"/>
        <end position="241"/>
    </location>
</feature>
<gene>
    <name evidence="9" type="ORF">Acr_11g0013890</name>
</gene>
<name>A0A7J0FEP5_9ERIC</name>
<evidence type="ECO:0000259" key="7">
    <source>
        <dbReference type="Pfam" id="PF01061"/>
    </source>
</evidence>
<dbReference type="InterPro" id="IPR013525">
    <property type="entry name" value="ABC2_TM"/>
</dbReference>
<dbReference type="GO" id="GO:0016020">
    <property type="term" value="C:membrane"/>
    <property type="evidence" value="ECO:0007669"/>
    <property type="project" value="UniProtKB-SubCell"/>
</dbReference>
<keyword evidence="4 6" id="KW-0472">Membrane</keyword>
<protein>
    <submittedName>
        <fullName evidence="9">Pleiotropic drug resistance 1</fullName>
    </submittedName>
</protein>
<dbReference type="Pfam" id="PF01061">
    <property type="entry name" value="ABC2_membrane"/>
    <property type="match status" value="2"/>
</dbReference>
<keyword evidence="2 6" id="KW-0812">Transmembrane</keyword>
<accession>A0A7J0FEP5</accession>
<feature type="domain" description="Plant PDR ABC transporter associated" evidence="8">
    <location>
        <begin position="245"/>
        <end position="309"/>
    </location>
</feature>
<evidence type="ECO:0000313" key="10">
    <source>
        <dbReference type="Proteomes" id="UP000585474"/>
    </source>
</evidence>